<dbReference type="EMBL" id="MTSL01000181">
    <property type="protein sequence ID" value="PJF17257.1"/>
    <property type="molecule type" value="Genomic_DNA"/>
</dbReference>
<keyword evidence="3" id="KW-1185">Reference proteome</keyword>
<organism evidence="2 3">
    <name type="scientific">Paramicrosporidium saccamoebae</name>
    <dbReference type="NCBI Taxonomy" id="1246581"/>
    <lineage>
        <taxon>Eukaryota</taxon>
        <taxon>Fungi</taxon>
        <taxon>Fungi incertae sedis</taxon>
        <taxon>Cryptomycota</taxon>
        <taxon>Cryptomycota incertae sedis</taxon>
        <taxon>Paramicrosporidium</taxon>
    </lineage>
</organism>
<dbReference type="AlphaFoldDB" id="A0A2H9THK3"/>
<dbReference type="InterPro" id="IPR050587">
    <property type="entry name" value="GNT1/Glycosyltrans_8"/>
</dbReference>
<dbReference type="GO" id="GO:0006260">
    <property type="term" value="P:DNA replication"/>
    <property type="evidence" value="ECO:0007669"/>
    <property type="project" value="InterPro"/>
</dbReference>
<gene>
    <name evidence="2" type="ORF">PSACC_02929</name>
</gene>
<accession>A0A2H9THK3</accession>
<feature type="domain" description="DNA replication complex GINS protein PSF1 C-terminal" evidence="1">
    <location>
        <begin position="143"/>
        <end position="191"/>
    </location>
</feature>
<sequence>MGQFNEPVQLIREAIRQSSKLEPYNEESVRATLREICILFEEAAKWSKVGEKESLFDDFDQARLVGVKALIERNKRILLAYHSARLDCISSAASVVPNLPPKTMEAMTQIETQFASDYYQILRGHAALFDGIDICSYQSPPHDLYVQIRVRQDCGVIQTEYGQLHLNPGSFHFVRRSDVQGLLDQGLVIHISTKLLGGFMDADNGSQGTLTKNKSGVQTIRPVTIKQLNEAEVPEGSDAFFVDNGGKSTELGQNCHHHSLARPFKINTHWVLMFINRRFIGGAIFSSIWILCWFVLRYTTTTDREDFDFEISTERAETQHIFAGNSSNAYGVLCTNMRTVYPALVLFGQLKEVSLHVHNHVVLMPENLIARVGCLFKGLQVKPWAIPRERPALPDYPVQSPSTRKRDRILWNKLFAWKLEEYHKLVLLDADMLVLKNIDDIFTIESDLAGVPALSLDEKILFWDPPDPFESEPLDANSWRNFTKPTRFEPGHSGLNGGVMLLRPSIKTYDELIRASQLLKERTCCPTQEFIYRFFELRGQYHRLPPVYNMRKEHKLSIEERAAWQDIKIYHFVERKKPWLMGRIESKPFKFANSWWEKADKTDLYLSNLFSNDTETLAILREVRHAAINPQHE</sequence>
<dbReference type="InterPro" id="IPR036224">
    <property type="entry name" value="GINS_bundle-like_dom_sf"/>
</dbReference>
<reference evidence="2 3" key="1">
    <citation type="submission" date="2016-10" db="EMBL/GenBank/DDBJ databases">
        <title>The genome of Paramicrosporidium saccamoebae is the missing link in understanding Cryptomycota and Microsporidia evolution.</title>
        <authorList>
            <person name="Quandt C.A."/>
            <person name="Beaudet D."/>
            <person name="Corsaro D."/>
            <person name="Michel R."/>
            <person name="Corradi N."/>
            <person name="James T."/>
        </authorList>
    </citation>
    <scope>NUCLEOTIDE SEQUENCE [LARGE SCALE GENOMIC DNA]</scope>
    <source>
        <strain evidence="2 3">KSL3</strain>
    </source>
</reference>
<comment type="caution">
    <text evidence="2">The sequence shown here is derived from an EMBL/GenBank/DDBJ whole genome shotgun (WGS) entry which is preliminary data.</text>
</comment>
<dbReference type="Pfam" id="PF24997">
    <property type="entry name" value="PSF1_C"/>
    <property type="match status" value="1"/>
</dbReference>
<dbReference type="CDD" id="cd11710">
    <property type="entry name" value="GINS_A_psf1"/>
    <property type="match status" value="1"/>
</dbReference>
<evidence type="ECO:0000313" key="3">
    <source>
        <dbReference type="Proteomes" id="UP000240830"/>
    </source>
</evidence>
<proteinExistence type="predicted"/>
<dbReference type="GO" id="GO:0000811">
    <property type="term" value="C:GINS complex"/>
    <property type="evidence" value="ECO:0007669"/>
    <property type="project" value="InterPro"/>
</dbReference>
<dbReference type="InterPro" id="IPR029044">
    <property type="entry name" value="Nucleotide-diphossugar_trans"/>
</dbReference>
<evidence type="ECO:0000313" key="2">
    <source>
        <dbReference type="EMBL" id="PJF17257.1"/>
    </source>
</evidence>
<dbReference type="SUPFAM" id="SSF53448">
    <property type="entry name" value="Nucleotide-diphospho-sugar transferases"/>
    <property type="match status" value="1"/>
</dbReference>
<dbReference type="Gene3D" id="3.90.550.10">
    <property type="entry name" value="Spore Coat Polysaccharide Biosynthesis Protein SpsA, Chain A"/>
    <property type="match status" value="1"/>
</dbReference>
<dbReference type="GO" id="GO:0016757">
    <property type="term" value="F:glycosyltransferase activity"/>
    <property type="evidence" value="ECO:0007669"/>
    <property type="project" value="InterPro"/>
</dbReference>
<dbReference type="InterPro" id="IPR056783">
    <property type="entry name" value="PSF1_C"/>
</dbReference>
<evidence type="ECO:0000259" key="1">
    <source>
        <dbReference type="Pfam" id="PF24997"/>
    </source>
</evidence>
<protein>
    <recommendedName>
        <fullName evidence="1">DNA replication complex GINS protein PSF1 C-terminal domain-containing protein</fullName>
    </recommendedName>
</protein>
<dbReference type="CDD" id="cd21696">
    <property type="entry name" value="GINS_B_Psf1"/>
    <property type="match status" value="1"/>
</dbReference>
<dbReference type="Pfam" id="PF01501">
    <property type="entry name" value="Glyco_transf_8"/>
    <property type="match status" value="1"/>
</dbReference>
<dbReference type="Proteomes" id="UP000240830">
    <property type="component" value="Unassembled WGS sequence"/>
</dbReference>
<dbReference type="SUPFAM" id="SSF158573">
    <property type="entry name" value="GINS helical bundle-like"/>
    <property type="match status" value="1"/>
</dbReference>
<dbReference type="InterPro" id="IPR005339">
    <property type="entry name" value="GINS_Psf1"/>
</dbReference>
<dbReference type="InterPro" id="IPR002495">
    <property type="entry name" value="Glyco_trans_8"/>
</dbReference>
<name>A0A2H9THK3_9FUNG</name>
<dbReference type="PANTHER" id="PTHR11183">
    <property type="entry name" value="GLYCOGENIN SUBFAMILY MEMBER"/>
    <property type="match status" value="1"/>
</dbReference>
<dbReference type="OrthoDB" id="10252587at2759"/>
<dbReference type="Gene3D" id="1.20.58.1030">
    <property type="match status" value="1"/>
</dbReference>
<dbReference type="STRING" id="1246581.A0A2H9THK3"/>